<feature type="compositionally biased region" description="Polar residues" evidence="1">
    <location>
        <begin position="46"/>
        <end position="56"/>
    </location>
</feature>
<proteinExistence type="predicted"/>
<feature type="region of interest" description="Disordered" evidence="1">
    <location>
        <begin position="1"/>
        <end position="20"/>
    </location>
</feature>
<evidence type="ECO:0000313" key="2">
    <source>
        <dbReference type="EMBL" id="MXQ80768.1"/>
    </source>
</evidence>
<dbReference type="AlphaFoldDB" id="A0A6B0QSA2"/>
<gene>
    <name evidence="2" type="ORF">E5288_WYG008856</name>
</gene>
<dbReference type="EMBL" id="VBQZ03000005">
    <property type="protein sequence ID" value="MXQ80768.1"/>
    <property type="molecule type" value="Genomic_DNA"/>
</dbReference>
<reference evidence="2" key="1">
    <citation type="submission" date="2019-10" db="EMBL/GenBank/DDBJ databases">
        <title>The sequence and de novo assembly of the wild yak genome.</title>
        <authorList>
            <person name="Liu Y."/>
        </authorList>
    </citation>
    <scope>NUCLEOTIDE SEQUENCE [LARGE SCALE GENOMIC DNA]</scope>
    <source>
        <strain evidence="2">WY2019</strain>
    </source>
</reference>
<evidence type="ECO:0000313" key="3">
    <source>
        <dbReference type="Proteomes" id="UP000322234"/>
    </source>
</evidence>
<sequence>MRGLPTPLRDRRSSQVKNHNTVAASTNLSLTFFTFPKCLQKAVASPHNSEQVQDLSPPQMKNFRAPQGFQRSGSARSRLRRRACTVARPRGGLNFGGGEGREVKLFGFAGKEPRCPPRLRR</sequence>
<protein>
    <submittedName>
        <fullName evidence="2">Uncharacterized protein</fullName>
    </submittedName>
</protein>
<feature type="region of interest" description="Disordered" evidence="1">
    <location>
        <begin position="44"/>
        <end position="81"/>
    </location>
</feature>
<organism evidence="2 3">
    <name type="scientific">Bos mutus</name>
    <name type="common">wild yak</name>
    <dbReference type="NCBI Taxonomy" id="72004"/>
    <lineage>
        <taxon>Eukaryota</taxon>
        <taxon>Metazoa</taxon>
        <taxon>Chordata</taxon>
        <taxon>Craniata</taxon>
        <taxon>Vertebrata</taxon>
        <taxon>Euteleostomi</taxon>
        <taxon>Mammalia</taxon>
        <taxon>Eutheria</taxon>
        <taxon>Laurasiatheria</taxon>
        <taxon>Artiodactyla</taxon>
        <taxon>Ruminantia</taxon>
        <taxon>Pecora</taxon>
        <taxon>Bovidae</taxon>
        <taxon>Bovinae</taxon>
        <taxon>Bos</taxon>
    </lineage>
</organism>
<evidence type="ECO:0000256" key="1">
    <source>
        <dbReference type="SAM" id="MobiDB-lite"/>
    </source>
</evidence>
<comment type="caution">
    <text evidence="2">The sequence shown here is derived from an EMBL/GenBank/DDBJ whole genome shotgun (WGS) entry which is preliminary data.</text>
</comment>
<accession>A0A6B0QSA2</accession>
<keyword evidence="3" id="KW-1185">Reference proteome</keyword>
<dbReference type="Proteomes" id="UP000322234">
    <property type="component" value="Unassembled WGS sequence"/>
</dbReference>
<name>A0A6B0QSA2_9CETA</name>